<dbReference type="EMBL" id="SZWE01000001">
    <property type="protein sequence ID" value="MRU14330.1"/>
    <property type="molecule type" value="Genomic_DNA"/>
</dbReference>
<keyword evidence="1" id="KW-0732">Signal</keyword>
<keyword evidence="3" id="KW-1185">Reference proteome</keyword>
<evidence type="ECO:0008006" key="4">
    <source>
        <dbReference type="Google" id="ProtNLM"/>
    </source>
</evidence>
<sequence length="137" mass="14986">MRMMTTLVLSATLASAAIAGSASTKPGLPREADINNGLLAVAAADKIRRECDSISGRFWRARSYLNGLKDLASERGYTDDEIDAYINDDAEQDKMRAKRNAYFKSKGASNLDPDSLCVLGREEIRKNSQIGSLLRAK</sequence>
<dbReference type="Proteomes" id="UP000564704">
    <property type="component" value="Unassembled WGS sequence"/>
</dbReference>
<accession>A0A844CUG7</accession>
<protein>
    <recommendedName>
        <fullName evidence="4">NADH dehydrogenase subunit E</fullName>
    </recommendedName>
</protein>
<organism evidence="2 3">
    <name type="scientific">Roseovarius bejariae</name>
    <dbReference type="NCBI Taxonomy" id="2576383"/>
    <lineage>
        <taxon>Bacteria</taxon>
        <taxon>Pseudomonadati</taxon>
        <taxon>Pseudomonadota</taxon>
        <taxon>Alphaproteobacteria</taxon>
        <taxon>Rhodobacterales</taxon>
        <taxon>Roseobacteraceae</taxon>
        <taxon>Roseovarius</taxon>
    </lineage>
</organism>
<dbReference type="OrthoDB" id="7658992at2"/>
<dbReference type="RefSeq" id="WP_154148679.1">
    <property type="nucleotide sequence ID" value="NZ_SZWE01000001.1"/>
</dbReference>
<dbReference type="AlphaFoldDB" id="A0A844CUG7"/>
<reference evidence="2 3" key="1">
    <citation type="submission" date="2019-05" db="EMBL/GenBank/DDBJ databases">
        <title>Roseovarius bejariae sp. nov., a moderately halophylic bacterium isolated from a saline soil in Rambla Salada (Murcia).</title>
        <authorList>
            <person name="Castro D.J."/>
            <person name="Gomez-Altuve A."/>
            <person name="Reina J.C."/>
            <person name="Rodriguez M."/>
            <person name="Sampedro I."/>
            <person name="Llamas I."/>
            <person name="Martinez-Checa F."/>
        </authorList>
    </citation>
    <scope>NUCLEOTIDE SEQUENCE [LARGE SCALE GENOMIC DNA]</scope>
    <source>
        <strain evidence="2 3">A21</strain>
    </source>
</reference>
<proteinExistence type="predicted"/>
<evidence type="ECO:0000313" key="3">
    <source>
        <dbReference type="Proteomes" id="UP000564704"/>
    </source>
</evidence>
<comment type="caution">
    <text evidence="2">The sequence shown here is derived from an EMBL/GenBank/DDBJ whole genome shotgun (WGS) entry which is preliminary data.</text>
</comment>
<feature type="chain" id="PRO_5032909206" description="NADH dehydrogenase subunit E" evidence="1">
    <location>
        <begin position="25"/>
        <end position="137"/>
    </location>
</feature>
<dbReference type="Pfam" id="PF17267">
    <property type="entry name" value="DUF5333"/>
    <property type="match status" value="1"/>
</dbReference>
<feature type="signal peptide" evidence="1">
    <location>
        <begin position="1"/>
        <end position="24"/>
    </location>
</feature>
<name>A0A844CUG7_9RHOB</name>
<dbReference type="InterPro" id="IPR020349">
    <property type="entry name" value="Uncharacterised_14.7kDa"/>
</dbReference>
<gene>
    <name evidence="2" type="ORF">FDP25_02690</name>
</gene>
<evidence type="ECO:0000256" key="1">
    <source>
        <dbReference type="SAM" id="SignalP"/>
    </source>
</evidence>
<evidence type="ECO:0000313" key="2">
    <source>
        <dbReference type="EMBL" id="MRU14330.1"/>
    </source>
</evidence>